<dbReference type="SUPFAM" id="SSF53383">
    <property type="entry name" value="PLP-dependent transferases"/>
    <property type="match status" value="1"/>
</dbReference>
<evidence type="ECO:0000256" key="2">
    <source>
        <dbReference type="ARBA" id="ARBA00005384"/>
    </source>
</evidence>
<dbReference type="Pfam" id="PF00155">
    <property type="entry name" value="Aminotran_1_2"/>
    <property type="match status" value="1"/>
</dbReference>
<dbReference type="RefSeq" id="WP_229522707.1">
    <property type="nucleotide sequence ID" value="NZ_JAFFQR010000007.1"/>
</dbReference>
<dbReference type="Pfam" id="PF00392">
    <property type="entry name" value="GntR"/>
    <property type="match status" value="1"/>
</dbReference>
<gene>
    <name evidence="9" type="ORF">ACFQ5D_22700</name>
</gene>
<keyword evidence="7" id="KW-0804">Transcription</keyword>
<feature type="domain" description="HTH gntR-type" evidence="8">
    <location>
        <begin position="12"/>
        <end position="80"/>
    </location>
</feature>
<reference evidence="10" key="1">
    <citation type="journal article" date="2019" name="Int. J. Syst. Evol. Microbiol.">
        <title>The Global Catalogue of Microorganisms (GCM) 10K type strain sequencing project: providing services to taxonomists for standard genome sequencing and annotation.</title>
        <authorList>
            <consortium name="The Broad Institute Genomics Platform"/>
            <consortium name="The Broad Institute Genome Sequencing Center for Infectious Disease"/>
            <person name="Wu L."/>
            <person name="Ma J."/>
        </authorList>
    </citation>
    <scope>NUCLEOTIDE SEQUENCE [LARGE SCALE GENOMIC DNA]</scope>
    <source>
        <strain evidence="10">CCM 9147</strain>
    </source>
</reference>
<comment type="similarity">
    <text evidence="2">In the C-terminal section; belongs to the class-I pyridoxal-phosphate-dependent aminotransferase family.</text>
</comment>
<dbReference type="InterPro" id="IPR015422">
    <property type="entry name" value="PyrdxlP-dep_Trfase_small"/>
</dbReference>
<dbReference type="SMART" id="SM00345">
    <property type="entry name" value="HTH_GNTR"/>
    <property type="match status" value="1"/>
</dbReference>
<dbReference type="GO" id="GO:0008483">
    <property type="term" value="F:transaminase activity"/>
    <property type="evidence" value="ECO:0007669"/>
    <property type="project" value="UniProtKB-KW"/>
</dbReference>
<dbReference type="PRINTS" id="PR00035">
    <property type="entry name" value="HTHGNTR"/>
</dbReference>
<keyword evidence="6" id="KW-0238">DNA-binding</keyword>
<evidence type="ECO:0000256" key="3">
    <source>
        <dbReference type="ARBA" id="ARBA00022576"/>
    </source>
</evidence>
<dbReference type="Gene3D" id="1.10.10.10">
    <property type="entry name" value="Winged helix-like DNA-binding domain superfamily/Winged helix DNA-binding domain"/>
    <property type="match status" value="1"/>
</dbReference>
<proteinExistence type="inferred from homology"/>
<evidence type="ECO:0000256" key="7">
    <source>
        <dbReference type="ARBA" id="ARBA00023163"/>
    </source>
</evidence>
<comment type="caution">
    <text evidence="9">The sequence shown here is derived from an EMBL/GenBank/DDBJ whole genome shotgun (WGS) entry which is preliminary data.</text>
</comment>
<keyword evidence="10" id="KW-1185">Reference proteome</keyword>
<dbReference type="Proteomes" id="UP001597340">
    <property type="component" value="Unassembled WGS sequence"/>
</dbReference>
<keyword evidence="3 9" id="KW-0808">Transferase</keyword>
<evidence type="ECO:0000256" key="6">
    <source>
        <dbReference type="ARBA" id="ARBA00023125"/>
    </source>
</evidence>
<dbReference type="InterPro" id="IPR015424">
    <property type="entry name" value="PyrdxlP-dep_Trfase"/>
</dbReference>
<dbReference type="CDD" id="cd00609">
    <property type="entry name" value="AAT_like"/>
    <property type="match status" value="1"/>
</dbReference>
<dbReference type="InterPro" id="IPR036390">
    <property type="entry name" value="WH_DNA-bd_sf"/>
</dbReference>
<keyword evidence="3 9" id="KW-0032">Aminotransferase</keyword>
<dbReference type="PANTHER" id="PTHR46577">
    <property type="entry name" value="HTH-TYPE TRANSCRIPTIONAL REGULATORY PROTEIN GABR"/>
    <property type="match status" value="1"/>
</dbReference>
<dbReference type="InterPro" id="IPR051446">
    <property type="entry name" value="HTH_trans_reg/aminotransferase"/>
</dbReference>
<evidence type="ECO:0000259" key="8">
    <source>
        <dbReference type="PROSITE" id="PS50949"/>
    </source>
</evidence>
<keyword evidence="4" id="KW-0663">Pyridoxal phosphate</keyword>
<dbReference type="Gene3D" id="3.40.640.10">
    <property type="entry name" value="Type I PLP-dependent aspartate aminotransferase-like (Major domain)"/>
    <property type="match status" value="1"/>
</dbReference>
<evidence type="ECO:0000256" key="5">
    <source>
        <dbReference type="ARBA" id="ARBA00023015"/>
    </source>
</evidence>
<evidence type="ECO:0000256" key="4">
    <source>
        <dbReference type="ARBA" id="ARBA00022898"/>
    </source>
</evidence>
<evidence type="ECO:0000256" key="1">
    <source>
        <dbReference type="ARBA" id="ARBA00001933"/>
    </source>
</evidence>
<dbReference type="InterPro" id="IPR000524">
    <property type="entry name" value="Tscrpt_reg_HTH_GntR"/>
</dbReference>
<protein>
    <submittedName>
        <fullName evidence="9">PLP-dependent aminotransferase family protein</fullName>
    </submittedName>
</protein>
<keyword evidence="5" id="KW-0805">Transcription regulation</keyword>
<dbReference type="EMBL" id="JBHTNZ010000066">
    <property type="protein sequence ID" value="MFD1464094.1"/>
    <property type="molecule type" value="Genomic_DNA"/>
</dbReference>
<dbReference type="CDD" id="cd07377">
    <property type="entry name" value="WHTH_GntR"/>
    <property type="match status" value="1"/>
</dbReference>
<dbReference type="PROSITE" id="PS50949">
    <property type="entry name" value="HTH_GNTR"/>
    <property type="match status" value="1"/>
</dbReference>
<accession>A0ABW4DHK8</accession>
<comment type="cofactor">
    <cofactor evidence="1">
        <name>pyridoxal 5'-phosphate</name>
        <dbReference type="ChEBI" id="CHEBI:597326"/>
    </cofactor>
</comment>
<evidence type="ECO:0000313" key="10">
    <source>
        <dbReference type="Proteomes" id="UP001597340"/>
    </source>
</evidence>
<dbReference type="PANTHER" id="PTHR46577:SF2">
    <property type="entry name" value="TRANSCRIPTIONAL REGULATORY PROTEIN"/>
    <property type="match status" value="1"/>
</dbReference>
<dbReference type="SUPFAM" id="SSF46785">
    <property type="entry name" value="Winged helix' DNA-binding domain"/>
    <property type="match status" value="1"/>
</dbReference>
<dbReference type="Gene3D" id="3.90.1150.10">
    <property type="entry name" value="Aspartate Aminotransferase, domain 1"/>
    <property type="match status" value="1"/>
</dbReference>
<dbReference type="InterPro" id="IPR004839">
    <property type="entry name" value="Aminotransferase_I/II_large"/>
</dbReference>
<evidence type="ECO:0000313" key="9">
    <source>
        <dbReference type="EMBL" id="MFD1464094.1"/>
    </source>
</evidence>
<dbReference type="InterPro" id="IPR015421">
    <property type="entry name" value="PyrdxlP-dep_Trfase_major"/>
</dbReference>
<name>A0ABW4DHK8_9BACL</name>
<dbReference type="InterPro" id="IPR036388">
    <property type="entry name" value="WH-like_DNA-bd_sf"/>
</dbReference>
<sequence>MDQCNKDREDKTLKYIQIMEYIKSKIATGEWTIGSKIYSQRKLATVFKVNRSTVVTALEELQAEGLIEGKMGMGNIVTNNTWSLLTNEPKNWNDQVNVGVHKPSRIVVQQINEAESNSNLIQLSKGELSSDLFPLVQMKQSIKDLANEIGTFGYEEPKGFLPLRQSVSEYLKSQGIQVSPDSILIVSGALQALHLISIGLLKPGSTVLLEKPSYLYSLHVFQSAGMSLAGVPIDNEGMLTQSIPIQKKRHKRSIIYTIPSFHNPTGCVMSDTRRNELLRISKEERIPIIEDDIYRELWIDKEPPLALKAKDLHGQVLYLGSLSKTLTPGLRIGWLVGPQSVINHLADIKMQSDYGSSSLSQRIATNWLSSGFYQEHVISVRKQLKIRRDVLIRWLEQYLLHLATWEVPQGGLFIWIRIKGVVSMRTLYSLALAKGVLLNPGHIYGQDEGQYIRLSYAYASLNDLEKGVYELSKIIQSLIK</sequence>
<organism evidence="9 10">
    <name type="scientific">Paenibacillus farraposensis</name>
    <dbReference type="NCBI Taxonomy" id="2807095"/>
    <lineage>
        <taxon>Bacteria</taxon>
        <taxon>Bacillati</taxon>
        <taxon>Bacillota</taxon>
        <taxon>Bacilli</taxon>
        <taxon>Bacillales</taxon>
        <taxon>Paenibacillaceae</taxon>
        <taxon>Paenibacillus</taxon>
    </lineage>
</organism>